<reference evidence="1" key="1">
    <citation type="submission" date="2022-07" db="EMBL/GenBank/DDBJ databases">
        <title>Phylogenomic reconstructions and comparative analyses of Kickxellomycotina fungi.</title>
        <authorList>
            <person name="Reynolds N.K."/>
            <person name="Stajich J.E."/>
            <person name="Barry K."/>
            <person name="Grigoriev I.V."/>
            <person name="Crous P."/>
            <person name="Smith M.E."/>
        </authorList>
    </citation>
    <scope>NUCLEOTIDE SEQUENCE</scope>
    <source>
        <strain evidence="1">BCRC 34489</strain>
    </source>
</reference>
<proteinExistence type="predicted"/>
<evidence type="ECO:0000313" key="1">
    <source>
        <dbReference type="EMBL" id="KAJ2782673.1"/>
    </source>
</evidence>
<sequence>CYFSGTIDSKYAVTVNNQNVCRALSRNNLPSTGNFNGTHCLIPYSNLGHIHAMPDLEFLHCLNTPKWISAAQSKMQDGFDIWNDGDMFVCKTTIDGSTYQGRGLINVCCVYYNGGEKCIWNDPTTLYLSWIS</sequence>
<dbReference type="EMBL" id="JANBUM010000168">
    <property type="protein sequence ID" value="KAJ2782673.1"/>
    <property type="molecule type" value="Genomic_DNA"/>
</dbReference>
<gene>
    <name evidence="1" type="ORF">GGI15_002832</name>
</gene>
<protein>
    <submittedName>
        <fullName evidence="1">Uncharacterized protein</fullName>
    </submittedName>
</protein>
<name>A0A9W8HFZ8_9FUNG</name>
<comment type="caution">
    <text evidence="1">The sequence shown here is derived from an EMBL/GenBank/DDBJ whole genome shotgun (WGS) entry which is preliminary data.</text>
</comment>
<evidence type="ECO:0000313" key="2">
    <source>
        <dbReference type="Proteomes" id="UP001140172"/>
    </source>
</evidence>
<dbReference type="OrthoDB" id="5513614at2759"/>
<feature type="non-terminal residue" evidence="1">
    <location>
        <position position="1"/>
    </location>
</feature>
<keyword evidence="2" id="KW-1185">Reference proteome</keyword>
<organism evidence="1 2">
    <name type="scientific">Coemansia interrupta</name>
    <dbReference type="NCBI Taxonomy" id="1126814"/>
    <lineage>
        <taxon>Eukaryota</taxon>
        <taxon>Fungi</taxon>
        <taxon>Fungi incertae sedis</taxon>
        <taxon>Zoopagomycota</taxon>
        <taxon>Kickxellomycotina</taxon>
        <taxon>Kickxellomycetes</taxon>
        <taxon>Kickxellales</taxon>
        <taxon>Kickxellaceae</taxon>
        <taxon>Coemansia</taxon>
    </lineage>
</organism>
<dbReference type="AlphaFoldDB" id="A0A9W8HFZ8"/>
<accession>A0A9W8HFZ8</accession>
<dbReference type="Proteomes" id="UP001140172">
    <property type="component" value="Unassembled WGS sequence"/>
</dbReference>